<evidence type="ECO:0000313" key="3">
    <source>
        <dbReference type="Proteomes" id="UP001209713"/>
    </source>
</evidence>
<comment type="caution">
    <text evidence="2">The sequence shown here is derived from an EMBL/GenBank/DDBJ whole genome shotgun (WGS) entry which is preliminary data.</text>
</comment>
<dbReference type="EMBL" id="JAOVZB010000004">
    <property type="protein sequence ID" value="MCV2403018.1"/>
    <property type="molecule type" value="Genomic_DNA"/>
</dbReference>
<dbReference type="PROSITE" id="PS51257">
    <property type="entry name" value="PROKAR_LIPOPROTEIN"/>
    <property type="match status" value="1"/>
</dbReference>
<reference evidence="2 3" key="1">
    <citation type="submission" date="2022-10" db="EMBL/GenBank/DDBJ databases">
        <title>Marinomonas transparenta sp. nov. and Marinomonas sargassi sp. nov., isolated from marine alga (Sargassum natans (L.) Gaillon).</title>
        <authorList>
            <person name="Wang Y."/>
        </authorList>
    </citation>
    <scope>NUCLEOTIDE SEQUENCE [LARGE SCALE GENOMIC DNA]</scope>
    <source>
        <strain evidence="2 3">C2222</strain>
    </source>
</reference>
<protein>
    <recommendedName>
        <fullName evidence="4">Lipoprotein</fullName>
    </recommendedName>
</protein>
<sequence>MRIFLVFASLFLIGCSPAWEDQPYEVYYIDGTKTLVHSLGEGAYIGRIDEPVNIETNEKYISVYACPHETCAFYYIDKTKDHKFAEHDEFVYGPYTKSQFSSLIKKLGLPLVSSV</sequence>
<keyword evidence="3" id="KW-1185">Reference proteome</keyword>
<feature type="signal peptide" evidence="1">
    <location>
        <begin position="1"/>
        <end position="20"/>
    </location>
</feature>
<evidence type="ECO:0000313" key="2">
    <source>
        <dbReference type="EMBL" id="MCV2403018.1"/>
    </source>
</evidence>
<accession>A0ABT2YSZ7</accession>
<feature type="chain" id="PRO_5045367394" description="Lipoprotein" evidence="1">
    <location>
        <begin position="21"/>
        <end position="115"/>
    </location>
</feature>
<name>A0ABT2YSZ7_9GAMM</name>
<proteinExistence type="predicted"/>
<organism evidence="2 3">
    <name type="scientific">Marinomonas sargassi</name>
    <dbReference type="NCBI Taxonomy" id="2984494"/>
    <lineage>
        <taxon>Bacteria</taxon>
        <taxon>Pseudomonadati</taxon>
        <taxon>Pseudomonadota</taxon>
        <taxon>Gammaproteobacteria</taxon>
        <taxon>Oceanospirillales</taxon>
        <taxon>Oceanospirillaceae</taxon>
        <taxon>Marinomonas</taxon>
    </lineage>
</organism>
<gene>
    <name evidence="2" type="ORF">OFY17_09030</name>
</gene>
<evidence type="ECO:0008006" key="4">
    <source>
        <dbReference type="Google" id="ProtNLM"/>
    </source>
</evidence>
<dbReference type="Proteomes" id="UP001209713">
    <property type="component" value="Unassembled WGS sequence"/>
</dbReference>
<evidence type="ECO:0000256" key="1">
    <source>
        <dbReference type="SAM" id="SignalP"/>
    </source>
</evidence>
<dbReference type="RefSeq" id="WP_263530401.1">
    <property type="nucleotide sequence ID" value="NZ_JAOVZB010000004.1"/>
</dbReference>
<keyword evidence="1" id="KW-0732">Signal</keyword>